<feature type="transmembrane region" description="Helical" evidence="1">
    <location>
        <begin position="7"/>
        <end position="25"/>
    </location>
</feature>
<organism evidence="2 3">
    <name type="scientific">Candidatus Uhrbacteria bacterium CG_4_9_14_0_2_um_filter_41_50</name>
    <dbReference type="NCBI Taxonomy" id="1975031"/>
    <lineage>
        <taxon>Bacteria</taxon>
        <taxon>Candidatus Uhriibacteriota</taxon>
    </lineage>
</organism>
<gene>
    <name evidence="2" type="ORF">CO057_03285</name>
</gene>
<sequence length="114" mass="13291">MNKIAKTGFYISIISYFAFAFFDYLRPGFVSYVFSVHWFLLAAIIFGIIWASNLISEKNQGIIKRIIIEMSKFIIGVILFVIIWREGEVFGDFRILLALIGFLIPWISMKLLRE</sequence>
<keyword evidence="1" id="KW-1133">Transmembrane helix</keyword>
<reference evidence="3" key="1">
    <citation type="submission" date="2017-09" db="EMBL/GenBank/DDBJ databases">
        <title>Depth-based differentiation of microbial function through sediment-hosted aquifers and enrichment of novel symbionts in the deep terrestrial subsurface.</title>
        <authorList>
            <person name="Probst A.J."/>
            <person name="Ladd B."/>
            <person name="Jarett J.K."/>
            <person name="Geller-Mcgrath D.E."/>
            <person name="Sieber C.M.K."/>
            <person name="Emerson J.B."/>
            <person name="Anantharaman K."/>
            <person name="Thomas B.C."/>
            <person name="Malmstrom R."/>
            <person name="Stieglmeier M."/>
            <person name="Klingl A."/>
            <person name="Woyke T."/>
            <person name="Ryan C.M."/>
            <person name="Banfield J.F."/>
        </authorList>
    </citation>
    <scope>NUCLEOTIDE SEQUENCE [LARGE SCALE GENOMIC DNA]</scope>
</reference>
<dbReference type="EMBL" id="PFSI01000050">
    <property type="protein sequence ID" value="PJC24322.1"/>
    <property type="molecule type" value="Genomic_DNA"/>
</dbReference>
<name>A0A2M8ENJ0_9BACT</name>
<protein>
    <submittedName>
        <fullName evidence="2">Uncharacterized protein</fullName>
    </submittedName>
</protein>
<accession>A0A2M8ENJ0</accession>
<feature type="transmembrane region" description="Helical" evidence="1">
    <location>
        <begin position="66"/>
        <end position="83"/>
    </location>
</feature>
<evidence type="ECO:0000313" key="3">
    <source>
        <dbReference type="Proteomes" id="UP000230251"/>
    </source>
</evidence>
<dbReference type="AlphaFoldDB" id="A0A2M8ENJ0"/>
<dbReference type="Proteomes" id="UP000230251">
    <property type="component" value="Unassembled WGS sequence"/>
</dbReference>
<feature type="transmembrane region" description="Helical" evidence="1">
    <location>
        <begin position="31"/>
        <end position="54"/>
    </location>
</feature>
<feature type="transmembrane region" description="Helical" evidence="1">
    <location>
        <begin position="95"/>
        <end position="112"/>
    </location>
</feature>
<evidence type="ECO:0000256" key="1">
    <source>
        <dbReference type="SAM" id="Phobius"/>
    </source>
</evidence>
<keyword evidence="1" id="KW-0472">Membrane</keyword>
<evidence type="ECO:0000313" key="2">
    <source>
        <dbReference type="EMBL" id="PJC24322.1"/>
    </source>
</evidence>
<keyword evidence="1" id="KW-0812">Transmembrane</keyword>
<proteinExistence type="predicted"/>
<comment type="caution">
    <text evidence="2">The sequence shown here is derived from an EMBL/GenBank/DDBJ whole genome shotgun (WGS) entry which is preliminary data.</text>
</comment>